<keyword evidence="2" id="KW-1005">Bacterial flagellum biogenesis</keyword>
<dbReference type="Pfam" id="PF03963">
    <property type="entry name" value="FlgD"/>
    <property type="match status" value="1"/>
</dbReference>
<accession>A0ABQ1QAP9</accession>
<protein>
    <submittedName>
        <fullName evidence="3">Flagellar hook assembly protein FlgD</fullName>
    </submittedName>
</protein>
<comment type="similarity">
    <text evidence="1">Belongs to the FlgD family.</text>
</comment>
<evidence type="ECO:0000256" key="2">
    <source>
        <dbReference type="ARBA" id="ARBA00022795"/>
    </source>
</evidence>
<dbReference type="Proteomes" id="UP000630594">
    <property type="component" value="Unassembled WGS sequence"/>
</dbReference>
<keyword evidence="3" id="KW-0969">Cilium</keyword>
<evidence type="ECO:0000313" key="4">
    <source>
        <dbReference type="Proteomes" id="UP000630594"/>
    </source>
</evidence>
<keyword evidence="3" id="KW-0282">Flagellum</keyword>
<reference evidence="4" key="1">
    <citation type="journal article" date="2019" name="Int. J. Syst. Evol. Microbiol.">
        <title>The Global Catalogue of Microorganisms (GCM) 10K type strain sequencing project: providing services to taxonomists for standard genome sequencing and annotation.</title>
        <authorList>
            <consortium name="The Broad Institute Genomics Platform"/>
            <consortium name="The Broad Institute Genome Sequencing Center for Infectious Disease"/>
            <person name="Wu L."/>
            <person name="Ma J."/>
        </authorList>
    </citation>
    <scope>NUCLEOTIDE SEQUENCE [LARGE SCALE GENOMIC DNA]</scope>
    <source>
        <strain evidence="4">CCM 7403</strain>
    </source>
</reference>
<evidence type="ECO:0000256" key="1">
    <source>
        <dbReference type="ARBA" id="ARBA00010577"/>
    </source>
</evidence>
<sequence>MSIPATEAVTPGLFGTGSTATQTTQDKDMFLQLLVTQMRYQDPLNPTDSGEFLAQSAQFTALEKMQSVADQTSLLLASQMAFGASGLVGRHVTWSDADGEIHKGVVSGVTFGASGPVLDIGGTEVPLANVVSVTDGTSTPDATTDSDSD</sequence>
<keyword evidence="3" id="KW-0966">Cell projection</keyword>
<dbReference type="EMBL" id="BMCK01000003">
    <property type="protein sequence ID" value="GGD21352.1"/>
    <property type="molecule type" value="Genomic_DNA"/>
</dbReference>
<dbReference type="InterPro" id="IPR005648">
    <property type="entry name" value="FlgD"/>
</dbReference>
<proteinExistence type="inferred from homology"/>
<comment type="caution">
    <text evidence="3">The sequence shown here is derived from an EMBL/GenBank/DDBJ whole genome shotgun (WGS) entry which is preliminary data.</text>
</comment>
<evidence type="ECO:0000313" key="3">
    <source>
        <dbReference type="EMBL" id="GGD21352.1"/>
    </source>
</evidence>
<dbReference type="RefSeq" id="WP_229721551.1">
    <property type="nucleotide sequence ID" value="NZ_BMCK01000003.1"/>
</dbReference>
<organism evidence="3 4">
    <name type="scientific">Nocardioides daphniae</name>
    <dbReference type="NCBI Taxonomy" id="402297"/>
    <lineage>
        <taxon>Bacteria</taxon>
        <taxon>Bacillati</taxon>
        <taxon>Actinomycetota</taxon>
        <taxon>Actinomycetes</taxon>
        <taxon>Propionibacteriales</taxon>
        <taxon>Nocardioidaceae</taxon>
        <taxon>Nocardioides</taxon>
    </lineage>
</organism>
<keyword evidence="4" id="KW-1185">Reference proteome</keyword>
<name>A0ABQ1QAP9_9ACTN</name>
<gene>
    <name evidence="3" type="primary">flgD</name>
    <name evidence="3" type="ORF">GCM10007231_20650</name>
</gene>